<feature type="binding site" evidence="7">
    <location>
        <position position="93"/>
    </location>
    <ligand>
        <name>4-imidazolone-5-propanoate</name>
        <dbReference type="ChEBI" id="CHEBI:77893"/>
    </ligand>
</feature>
<dbReference type="RefSeq" id="WP_036157095.1">
    <property type="nucleotide sequence ID" value="NZ_AVCX01000002.1"/>
</dbReference>
<dbReference type="STRING" id="1220589.CD32_17705"/>
<dbReference type="EMBL" id="JPVP01000059">
    <property type="protein sequence ID" value="KGR82690.1"/>
    <property type="molecule type" value="Genomic_DNA"/>
</dbReference>
<evidence type="ECO:0000256" key="1">
    <source>
        <dbReference type="ARBA" id="ARBA00012864"/>
    </source>
</evidence>
<dbReference type="GO" id="GO:0050480">
    <property type="term" value="F:imidazolonepropionase activity"/>
    <property type="evidence" value="ECO:0007669"/>
    <property type="project" value="UniProtKB-UniRule"/>
</dbReference>
<organism evidence="10 11">
    <name type="scientific">Lysinibacillus odysseyi 34hs-1 = NBRC 100172</name>
    <dbReference type="NCBI Taxonomy" id="1220589"/>
    <lineage>
        <taxon>Bacteria</taxon>
        <taxon>Bacillati</taxon>
        <taxon>Bacillota</taxon>
        <taxon>Bacilli</taxon>
        <taxon>Bacillales</taxon>
        <taxon>Bacillaceae</taxon>
        <taxon>Lysinibacillus</taxon>
    </lineage>
</organism>
<feature type="binding site" evidence="7">
    <location>
        <position position="332"/>
    </location>
    <ligand>
        <name>N-formimidoyl-L-glutamate</name>
        <dbReference type="ChEBI" id="CHEBI:58928"/>
    </ligand>
</feature>
<dbReference type="GO" id="GO:0005737">
    <property type="term" value="C:cytoplasm"/>
    <property type="evidence" value="ECO:0007669"/>
    <property type="project" value="UniProtKB-SubCell"/>
</dbReference>
<feature type="binding site" evidence="7">
    <location>
        <position position="328"/>
    </location>
    <ligand>
        <name>Fe(3+)</name>
        <dbReference type="ChEBI" id="CHEBI:29034"/>
    </ligand>
</feature>
<comment type="caution">
    <text evidence="10">The sequence shown here is derived from an EMBL/GenBank/DDBJ whole genome shotgun (WGS) entry which is preliminary data.</text>
</comment>
<feature type="binding site" evidence="7">
    <location>
        <position position="84"/>
    </location>
    <ligand>
        <name>Fe(3+)</name>
        <dbReference type="ChEBI" id="CHEBI:29034"/>
    </ligand>
</feature>
<feature type="binding site" evidence="7">
    <location>
        <position position="84"/>
    </location>
    <ligand>
        <name>Zn(2+)</name>
        <dbReference type="ChEBI" id="CHEBI:29105"/>
    </ligand>
</feature>
<dbReference type="GO" id="GO:0019556">
    <property type="term" value="P:L-histidine catabolic process to glutamate and formamide"/>
    <property type="evidence" value="ECO:0007669"/>
    <property type="project" value="UniProtKB-UniRule"/>
</dbReference>
<dbReference type="Gene3D" id="3.20.20.140">
    <property type="entry name" value="Metal-dependent hydrolases"/>
    <property type="match status" value="1"/>
</dbReference>
<keyword evidence="6 7" id="KW-0408">Iron</keyword>
<protein>
    <recommendedName>
        <fullName evidence="1 7">Imidazolonepropionase</fullName>
        <ecNumber evidence="1 7">3.5.2.7</ecNumber>
    </recommendedName>
    <alternativeName>
        <fullName evidence="7">Imidazolone-5-propionate hydrolase</fullName>
    </alternativeName>
</protein>
<evidence type="ECO:0000256" key="5">
    <source>
        <dbReference type="ARBA" id="ARBA00022833"/>
    </source>
</evidence>
<dbReference type="OrthoDB" id="9776455at2"/>
<feature type="binding site" evidence="7">
    <location>
        <position position="189"/>
    </location>
    <ligand>
        <name>4-imidazolone-5-propanoate</name>
        <dbReference type="ChEBI" id="CHEBI:77893"/>
    </ligand>
</feature>
<name>A0A0A3IGU0_9BACI</name>
<feature type="binding site" evidence="7">
    <location>
        <position position="330"/>
    </location>
    <ligand>
        <name>N-formimidoyl-L-glutamate</name>
        <dbReference type="ChEBI" id="CHEBI:58928"/>
    </ligand>
</feature>
<feature type="binding site" evidence="7">
    <location>
        <position position="86"/>
    </location>
    <ligand>
        <name>Zn(2+)</name>
        <dbReference type="ChEBI" id="CHEBI:29105"/>
    </ligand>
</feature>
<dbReference type="Gene3D" id="2.30.40.10">
    <property type="entry name" value="Urease, subunit C, domain 1"/>
    <property type="match status" value="1"/>
</dbReference>
<comment type="subcellular location">
    <subcellularLocation>
        <location evidence="7">Cytoplasm</location>
    </subcellularLocation>
</comment>
<dbReference type="Pfam" id="PF22039">
    <property type="entry name" value="HUTI_composite_bact"/>
    <property type="match status" value="1"/>
</dbReference>
<reference evidence="10 11" key="1">
    <citation type="submission" date="2014-02" db="EMBL/GenBank/DDBJ databases">
        <title>Draft genome sequence of Lysinibacillus odysseyi NBRC 100172.</title>
        <authorList>
            <person name="Zhang F."/>
            <person name="Wang G."/>
            <person name="Zhang L."/>
        </authorList>
    </citation>
    <scope>NUCLEOTIDE SEQUENCE [LARGE SCALE GENOMIC DNA]</scope>
    <source>
        <strain evidence="10 11">NBRC 100172</strain>
    </source>
</reference>
<dbReference type="InterPro" id="IPR054418">
    <property type="entry name" value="MQNX/HUTI_composite_N"/>
</dbReference>
<dbReference type="PANTHER" id="PTHR42752:SF1">
    <property type="entry name" value="IMIDAZOLONEPROPIONASE-RELATED"/>
    <property type="match status" value="1"/>
</dbReference>
<dbReference type="EC" id="3.5.2.7" evidence="1 7"/>
<accession>A0A0A3IGU0</accession>
<keyword evidence="4 7" id="KW-0369">Histidine metabolism</keyword>
<dbReference type="InterPro" id="IPR011059">
    <property type="entry name" value="Metal-dep_hydrolase_composite"/>
</dbReference>
<evidence type="ECO:0000256" key="6">
    <source>
        <dbReference type="ARBA" id="ARBA00023004"/>
    </source>
</evidence>
<dbReference type="PANTHER" id="PTHR42752">
    <property type="entry name" value="IMIDAZOLONEPROPIONASE"/>
    <property type="match status" value="1"/>
</dbReference>
<evidence type="ECO:0000256" key="2">
    <source>
        <dbReference type="ARBA" id="ARBA00022723"/>
    </source>
</evidence>
<keyword evidence="11" id="KW-1185">Reference proteome</keyword>
<feature type="domain" description="Aminodeoxyfutalosine deaminase/Imidazolonepropionase-like composite" evidence="9">
    <location>
        <begin position="39"/>
        <end position="59"/>
    </location>
</feature>
<dbReference type="AlphaFoldDB" id="A0A0A3IGU0"/>
<evidence type="ECO:0000256" key="4">
    <source>
        <dbReference type="ARBA" id="ARBA00022808"/>
    </source>
</evidence>
<keyword evidence="2 7" id="KW-0479">Metal-binding</keyword>
<comment type="pathway">
    <text evidence="7">Amino-acid degradation; L-histidine degradation into L-glutamate; N-formimidoyl-L-glutamate from L-histidine: step 3/3.</text>
</comment>
<dbReference type="GO" id="GO:0019557">
    <property type="term" value="P:L-histidine catabolic process to glutamate and formate"/>
    <property type="evidence" value="ECO:0007669"/>
    <property type="project" value="UniProtKB-UniPathway"/>
</dbReference>
<keyword evidence="7" id="KW-0963">Cytoplasm</keyword>
<comment type="cofactor">
    <cofactor evidence="7">
        <name>Zn(2+)</name>
        <dbReference type="ChEBI" id="CHEBI:29105"/>
    </cofactor>
    <cofactor evidence="7">
        <name>Fe(3+)</name>
        <dbReference type="ChEBI" id="CHEBI:29034"/>
    </cofactor>
    <text evidence="7">Binds 1 zinc or iron ion per subunit.</text>
</comment>
<feature type="binding site" evidence="7">
    <location>
        <position position="328"/>
    </location>
    <ligand>
        <name>Zn(2+)</name>
        <dbReference type="ChEBI" id="CHEBI:29105"/>
    </ligand>
</feature>
<dbReference type="Pfam" id="PF01979">
    <property type="entry name" value="Amidohydro_1"/>
    <property type="match status" value="1"/>
</dbReference>
<dbReference type="CDD" id="cd01296">
    <property type="entry name" value="Imidazolone-5PH"/>
    <property type="match status" value="1"/>
</dbReference>
<dbReference type="SUPFAM" id="SSF51556">
    <property type="entry name" value="Metallo-dependent hydrolases"/>
    <property type="match status" value="1"/>
</dbReference>
<evidence type="ECO:0000313" key="11">
    <source>
        <dbReference type="Proteomes" id="UP000030437"/>
    </source>
</evidence>
<evidence type="ECO:0000256" key="7">
    <source>
        <dbReference type="HAMAP-Rule" id="MF_00372"/>
    </source>
</evidence>
<comment type="catalytic activity">
    <reaction evidence="7">
        <text>4-imidazolone-5-propanoate + H2O = N-formimidoyl-L-glutamate</text>
        <dbReference type="Rhea" id="RHEA:23660"/>
        <dbReference type="ChEBI" id="CHEBI:15377"/>
        <dbReference type="ChEBI" id="CHEBI:58928"/>
        <dbReference type="ChEBI" id="CHEBI:77893"/>
        <dbReference type="EC" id="3.5.2.7"/>
    </reaction>
</comment>
<sequence length="432" mass="47294">MDMLLIHNANEVLTLQSDTKGPRTREAMSHLGVIENASVLVEGDRIVAVGPLAELEERYSEKVKKAKRIDATGKVVMPGLVDCHTHLVHGGTREHELNMRLAGKTYMEIMNAGGGIHYTTTKTREASFEELYEKTSRHLDQFLQYGVTTVEAKSGYGLDWETEKKQLEVAKKLQETHPVDVVSTFMGAHAVPKEYKGNEEAFVDMVIDEMLPKVAELKLAEFNDVFCEKGVFTPEQSRRILEAGKRYGLIPKIHADEIEPYEGAELAAEVEAISAEHLLVASDEGIEKMAAAGTIAVLLPGTAFFLRAPFARGRLMVDRGVPVAISTDFNPGSSPTISLPFIQNLACMNMGMTMEEVLCATTINAAHAINRGDEIGTIEAGKKADLLILNVPNYKQLQYFYGMNHIDTVVKAGEVVVEGGALCSSATTVSNR</sequence>
<evidence type="ECO:0000259" key="8">
    <source>
        <dbReference type="Pfam" id="PF01979"/>
    </source>
</evidence>
<feature type="binding site" evidence="7">
    <location>
        <position position="333"/>
    </location>
    <ligand>
        <name>4-imidazolone-5-propanoate</name>
        <dbReference type="ChEBI" id="CHEBI:77893"/>
    </ligand>
</feature>
<comment type="function">
    <text evidence="7">Catalyzes the hydrolytic cleavage of the carbon-nitrogen bond in imidazolone-5-propanoate to yield N-formimidoyl-L-glutamate. It is the third step in the universal histidine degradation pathway.</text>
</comment>
<keyword evidence="3 7" id="KW-0378">Hydrolase</keyword>
<dbReference type="NCBIfam" id="TIGR01224">
    <property type="entry name" value="hutI"/>
    <property type="match status" value="1"/>
</dbReference>
<evidence type="ECO:0000259" key="9">
    <source>
        <dbReference type="Pfam" id="PF22039"/>
    </source>
</evidence>
<dbReference type="SUPFAM" id="SSF51338">
    <property type="entry name" value="Composite domain of metallo-dependent hydrolases"/>
    <property type="match status" value="1"/>
</dbReference>
<dbReference type="GO" id="GO:0008270">
    <property type="term" value="F:zinc ion binding"/>
    <property type="evidence" value="ECO:0007669"/>
    <property type="project" value="UniProtKB-UniRule"/>
</dbReference>
<feature type="binding site" evidence="7">
    <location>
        <position position="86"/>
    </location>
    <ligand>
        <name>Fe(3+)</name>
        <dbReference type="ChEBI" id="CHEBI:29034"/>
    </ligand>
</feature>
<dbReference type="UniPathway" id="UPA00379">
    <property type="reaction ID" value="UER00551"/>
</dbReference>
<evidence type="ECO:0000313" key="10">
    <source>
        <dbReference type="EMBL" id="KGR82690.1"/>
    </source>
</evidence>
<dbReference type="FunFam" id="3.20.20.140:FF:000007">
    <property type="entry name" value="Imidazolonepropionase"/>
    <property type="match status" value="1"/>
</dbReference>
<feature type="binding site" evidence="7">
    <location>
        <position position="156"/>
    </location>
    <ligand>
        <name>4-imidazolone-5-propanoate</name>
        <dbReference type="ChEBI" id="CHEBI:77893"/>
    </ligand>
</feature>
<dbReference type="InterPro" id="IPR006680">
    <property type="entry name" value="Amidohydro-rel"/>
</dbReference>
<evidence type="ECO:0000256" key="3">
    <source>
        <dbReference type="ARBA" id="ARBA00022801"/>
    </source>
</evidence>
<keyword evidence="5 7" id="KW-0862">Zinc</keyword>
<dbReference type="eggNOG" id="COG1228">
    <property type="taxonomic scope" value="Bacteria"/>
</dbReference>
<dbReference type="HAMAP" id="MF_00372">
    <property type="entry name" value="HutI"/>
    <property type="match status" value="1"/>
</dbReference>
<feature type="binding site" evidence="7">
    <location>
        <position position="254"/>
    </location>
    <ligand>
        <name>Zn(2+)</name>
        <dbReference type="ChEBI" id="CHEBI:29105"/>
    </ligand>
</feature>
<dbReference type="InterPro" id="IPR005920">
    <property type="entry name" value="HutI"/>
</dbReference>
<dbReference type="Proteomes" id="UP000030437">
    <property type="component" value="Unassembled WGS sequence"/>
</dbReference>
<feature type="binding site" evidence="7">
    <location>
        <position position="156"/>
    </location>
    <ligand>
        <name>N-formimidoyl-L-glutamate</name>
        <dbReference type="ChEBI" id="CHEBI:58928"/>
    </ligand>
</feature>
<proteinExistence type="inferred from homology"/>
<comment type="similarity">
    <text evidence="7">Belongs to the metallo-dependent hydrolases superfamily. HutI family.</text>
</comment>
<dbReference type="GO" id="GO:0005506">
    <property type="term" value="F:iron ion binding"/>
    <property type="evidence" value="ECO:0007669"/>
    <property type="project" value="UniProtKB-UniRule"/>
</dbReference>
<gene>
    <name evidence="7" type="primary">hutI</name>
    <name evidence="10" type="ORF">CD32_17705</name>
</gene>
<feature type="binding site" evidence="7">
    <location>
        <position position="254"/>
    </location>
    <ligand>
        <name>Fe(3+)</name>
        <dbReference type="ChEBI" id="CHEBI:29034"/>
    </ligand>
</feature>
<dbReference type="InterPro" id="IPR032466">
    <property type="entry name" value="Metal_Hydrolase"/>
</dbReference>
<feature type="domain" description="Amidohydrolase-related" evidence="8">
    <location>
        <begin position="75"/>
        <end position="416"/>
    </location>
</feature>
<feature type="binding site" evidence="7">
    <location>
        <position position="257"/>
    </location>
    <ligand>
        <name>4-imidazolone-5-propanoate</name>
        <dbReference type="ChEBI" id="CHEBI:77893"/>
    </ligand>
</feature>